<keyword evidence="3" id="KW-1185">Reference proteome</keyword>
<sequence length="1217" mass="131697">MEEENQVTPPQEVLDRLYENRNNPSVLLAFDHHFGQGAASQYLDGLATQAPQGEDLVIPQPAIDLLNQNRDDPAFAVAFNRRYGAGMADRVLNPPQEEVPTEGRGESTFFDVAIRAPAAGLEDAVSGIGRFGDYVGDSIFGPTGRFVWGDGNGVRWVSADEFAQMEQDGLINPEGIDYIGDAETTGGRIIQGVTSFAVPYVGAAGGLAKVTQGASIIRGLIAGAVVDGVVMNPDDPNLTAALEMMGADMGLVGELLATDPNDPEWMNRARNIAEGGVLGIALEGIFHGLRAAAGMRGGAAGAAEGALRDAETTVQALDGEIGAAGRAVAEDASESVNVGARVFSETPDAPPPASASGEVAADAATAAPQGTPRGATPFRMTPEQVEQVRYYSRLAADNPEAAARSTGLSFRSVDTLNDYDDVLAEISATARVMGEEFDRIKGGGSQSWEVVQAQAGRATRTMAEMLGEDADTLIARFSTANVPHSQLAGELLAREKFLLNLEQEIKGLAEMINTGRVQGYETLDEAILAFNARREIAANLLANNNALRSNVARALNAMKISRTGDKNLRNLITQNLSITDARAVARAVAESDKPMQTVMGLGSRLQRIMDRVNHYRINALLSGVGTQEVNAVGTAINSVMIPMQQILGGEAKHGVRTLAHMLASSRESLRLATRSFKEDSAILDALSTKLDFEQELAKGSKNWADTIISSPSRLLLTMDEFFKQATYRGRITADALGEADRMGLRGQERDDFIQTYLRDSFGPNGEAIRGEALLQSQRSTFTEPLESGSFAQKFQSMGRGKGAGAAAFRFVFPFIRTPVNILSQSLQNMPALQFLSSRFREDLAAGGIRAAQARGKMVTGTALLVPLYFLAGRGDLTGSGPSDPRVRAEWINAGNRPYSIRFRNEDGTVSYFNYQRYEPIANVISVVADFNEIMSDPYNEREASKLPLGAALMLAFAENTVNKTFTQGLSNFIDILQGDPMSSEAAMYNTIGSFVPNILNQTNGDEHFREVRSMADALMSRTGLYNDVDPRRNVLGEVLIRPVPKYDPLGLTTLGDSAPVDPVNAELSRISIADGSAFQMPTSRYYLDGEMVDLRDMPYQGGPQSMYDRLQELTSTVEINGRTLREQLAETITNQDYLMAPDGGRGLSSGDTKGSIISQVITAYRDAAKAEFPEFQEFYERHRISQQQALRDQFEGNLEAFRGTSIERFNSFYEAFQ</sequence>
<organism evidence="2 3">
    <name type="scientific">Roseobacter phage CRP-804</name>
    <dbReference type="NCBI Taxonomy" id="3072850"/>
    <lineage>
        <taxon>Viruses</taxon>
        <taxon>Duplodnaviria</taxon>
        <taxon>Heunggongvirae</taxon>
        <taxon>Uroviricota</taxon>
        <taxon>Caudoviricetes</taxon>
        <taxon>Autographivirales</taxon>
        <taxon>Autographivirales incertae sedis</taxon>
        <taxon>Triteiavirus</taxon>
        <taxon>Triteiavirus CRP804</taxon>
    </lineage>
</organism>
<evidence type="ECO:0000313" key="3">
    <source>
        <dbReference type="Proteomes" id="UP001301871"/>
    </source>
</evidence>
<reference evidence="2 3" key="1">
    <citation type="submission" date="2023-08" db="EMBL/GenBank/DDBJ databases">
        <authorList>
            <person name="Du S."/>
            <person name="Wu Z."/>
            <person name="Wu Y."/>
            <person name="Yang M."/>
            <person name="Shao J."/>
            <person name="Liu H."/>
            <person name="Zhao Y."/>
            <person name="Zhang Z."/>
        </authorList>
    </citation>
    <scope>NUCLEOTIDE SEQUENCE [LARGE SCALE GENOMIC DNA]</scope>
</reference>
<proteinExistence type="predicted"/>
<feature type="region of interest" description="Disordered" evidence="1">
    <location>
        <begin position="344"/>
        <end position="378"/>
    </location>
</feature>
<dbReference type="EMBL" id="OR420734">
    <property type="protein sequence ID" value="WMM94912.1"/>
    <property type="molecule type" value="Genomic_DNA"/>
</dbReference>
<evidence type="ECO:0000313" key="2">
    <source>
        <dbReference type="EMBL" id="WMM94912.1"/>
    </source>
</evidence>
<accession>A0AAX3ZVX8</accession>
<feature type="compositionally biased region" description="Low complexity" evidence="1">
    <location>
        <begin position="354"/>
        <end position="367"/>
    </location>
</feature>
<protein>
    <submittedName>
        <fullName evidence="2">Internal virion protein D</fullName>
    </submittedName>
</protein>
<dbReference type="Proteomes" id="UP001301871">
    <property type="component" value="Segment"/>
</dbReference>
<evidence type="ECO:0000256" key="1">
    <source>
        <dbReference type="SAM" id="MobiDB-lite"/>
    </source>
</evidence>
<name>A0AAX3ZVX8_9CAUD</name>
<gene>
    <name evidence="2" type="ORF">CRP804_gp34</name>
</gene>